<comment type="subcellular location">
    <subcellularLocation>
        <location evidence="1">Cell outer membrane</location>
        <topology evidence="1">Multi-pass membrane protein</topology>
    </subcellularLocation>
</comment>
<dbReference type="GO" id="GO:0046930">
    <property type="term" value="C:pore complex"/>
    <property type="evidence" value="ECO:0007669"/>
    <property type="project" value="UniProtKB-KW"/>
</dbReference>
<dbReference type="PANTHER" id="PTHR33619">
    <property type="entry name" value="POLYSACCHARIDE EXPORT PROTEIN GFCE-RELATED"/>
    <property type="match status" value="1"/>
</dbReference>
<keyword evidence="3" id="KW-0813">Transport</keyword>
<keyword evidence="4" id="KW-1134">Transmembrane beta strand</keyword>
<dbReference type="STRING" id="926566.Terro_2821"/>
<accession>I3ZII9</accession>
<evidence type="ECO:0000256" key="4">
    <source>
        <dbReference type="ARBA" id="ARBA00022452"/>
    </source>
</evidence>
<keyword evidence="8" id="KW-0625">Polysaccharide transport</keyword>
<evidence type="ECO:0000256" key="10">
    <source>
        <dbReference type="ARBA" id="ARBA00023114"/>
    </source>
</evidence>
<evidence type="ECO:0000256" key="5">
    <source>
        <dbReference type="ARBA" id="ARBA00022597"/>
    </source>
</evidence>
<dbReference type="KEGG" id="trs:Terro_2821"/>
<evidence type="ECO:0000256" key="3">
    <source>
        <dbReference type="ARBA" id="ARBA00022448"/>
    </source>
</evidence>
<organism evidence="18 19">
    <name type="scientific">Terriglobus roseus (strain DSM 18391 / NRRL B-41598 / KBS 63)</name>
    <dbReference type="NCBI Taxonomy" id="926566"/>
    <lineage>
        <taxon>Bacteria</taxon>
        <taxon>Pseudomonadati</taxon>
        <taxon>Acidobacteriota</taxon>
        <taxon>Terriglobia</taxon>
        <taxon>Terriglobales</taxon>
        <taxon>Acidobacteriaceae</taxon>
        <taxon>Terriglobus</taxon>
    </lineage>
</organism>
<keyword evidence="14" id="KW-0449">Lipoprotein</keyword>
<sequence>MKYFHFLPCISLSIAVGLATAQQVQPVVPARPHDAAVAPVTSAAVVVPPAGYRIGNEDALQVSVWKEPTLSGPLPVRPDGMISLPLVGDIAAAGKTPQELSEAIQDRLKKYIQDPLVTVVVTAANSQKIYVLGEVLHVGQVPLTNGLSVLQAIAASGGLTAYANAKKMYILRTEAGKQVKIPFDYRKVVKGEGGPPPSLLAGDTIVVP</sequence>
<dbReference type="InterPro" id="IPR054765">
    <property type="entry name" value="SLBB_dom"/>
</dbReference>
<dbReference type="PANTHER" id="PTHR33619:SF3">
    <property type="entry name" value="POLYSACCHARIDE EXPORT PROTEIN GFCE-RELATED"/>
    <property type="match status" value="1"/>
</dbReference>
<evidence type="ECO:0000313" key="18">
    <source>
        <dbReference type="EMBL" id="AFL89057.1"/>
    </source>
</evidence>
<proteinExistence type="inferred from homology"/>
<reference evidence="18 19" key="1">
    <citation type="submission" date="2012-06" db="EMBL/GenBank/DDBJ databases">
        <title>Complete genome of Terriglobus roseus DSM 18391.</title>
        <authorList>
            <consortium name="US DOE Joint Genome Institute (JGI-PGF)"/>
            <person name="Lucas S."/>
            <person name="Copeland A."/>
            <person name="Lapidus A."/>
            <person name="Glavina del Rio T."/>
            <person name="Dalin E."/>
            <person name="Tice H."/>
            <person name="Bruce D."/>
            <person name="Goodwin L."/>
            <person name="Pitluck S."/>
            <person name="Peters L."/>
            <person name="Mikhailova N."/>
            <person name="Munk A.C.C."/>
            <person name="Kyrpides N."/>
            <person name="Mavromatis K."/>
            <person name="Ivanova N."/>
            <person name="Brettin T."/>
            <person name="Detter J.C."/>
            <person name="Han C."/>
            <person name="Larimer F."/>
            <person name="Land M."/>
            <person name="Hauser L."/>
            <person name="Markowitz V."/>
            <person name="Cheng J.-F."/>
            <person name="Hugenholtz P."/>
            <person name="Woyke T."/>
            <person name="Wu D."/>
            <person name="Brambilla E."/>
            <person name="Klenk H.-P."/>
            <person name="Eisen J.A."/>
        </authorList>
    </citation>
    <scope>NUCLEOTIDE SEQUENCE [LARGE SCALE GENOMIC DNA]</scope>
    <source>
        <strain evidence="19">DSM 18391 / NRRL B-41598 / KBS 63</strain>
    </source>
</reference>
<evidence type="ECO:0000256" key="9">
    <source>
        <dbReference type="ARBA" id="ARBA00023065"/>
    </source>
</evidence>
<dbReference type="GO" id="GO:0009279">
    <property type="term" value="C:cell outer membrane"/>
    <property type="evidence" value="ECO:0007669"/>
    <property type="project" value="UniProtKB-SubCell"/>
</dbReference>
<evidence type="ECO:0000259" key="16">
    <source>
        <dbReference type="Pfam" id="PF02563"/>
    </source>
</evidence>
<keyword evidence="12" id="KW-0564">Palmitate</keyword>
<feature type="domain" description="SLBB" evidence="17">
    <location>
        <begin position="127"/>
        <end position="179"/>
    </location>
</feature>
<feature type="domain" description="Polysaccharide export protein N-terminal" evidence="16">
    <location>
        <begin position="48"/>
        <end position="121"/>
    </location>
</feature>
<dbReference type="Proteomes" id="UP000006056">
    <property type="component" value="Chromosome"/>
</dbReference>
<evidence type="ECO:0000256" key="14">
    <source>
        <dbReference type="ARBA" id="ARBA00023288"/>
    </source>
</evidence>
<keyword evidence="10" id="KW-0626">Porin</keyword>
<feature type="signal peptide" evidence="15">
    <location>
        <begin position="1"/>
        <end position="21"/>
    </location>
</feature>
<dbReference type="InterPro" id="IPR003715">
    <property type="entry name" value="Poly_export_N"/>
</dbReference>
<dbReference type="EMBL" id="CP003379">
    <property type="protein sequence ID" value="AFL89057.1"/>
    <property type="molecule type" value="Genomic_DNA"/>
</dbReference>
<evidence type="ECO:0000256" key="7">
    <source>
        <dbReference type="ARBA" id="ARBA00022729"/>
    </source>
</evidence>
<evidence type="ECO:0000256" key="8">
    <source>
        <dbReference type="ARBA" id="ARBA00023047"/>
    </source>
</evidence>
<dbReference type="GO" id="GO:0015159">
    <property type="term" value="F:polysaccharide transmembrane transporter activity"/>
    <property type="evidence" value="ECO:0007669"/>
    <property type="project" value="InterPro"/>
</dbReference>
<dbReference type="AlphaFoldDB" id="I3ZII9"/>
<comment type="similarity">
    <text evidence="2">Belongs to the BexD/CtrA/VexA family.</text>
</comment>
<dbReference type="Pfam" id="PF22461">
    <property type="entry name" value="SLBB_2"/>
    <property type="match status" value="1"/>
</dbReference>
<evidence type="ECO:0000256" key="11">
    <source>
        <dbReference type="ARBA" id="ARBA00023136"/>
    </source>
</evidence>
<dbReference type="GO" id="GO:0015288">
    <property type="term" value="F:porin activity"/>
    <property type="evidence" value="ECO:0007669"/>
    <property type="project" value="UniProtKB-KW"/>
</dbReference>
<keyword evidence="11" id="KW-0472">Membrane</keyword>
<evidence type="ECO:0000256" key="2">
    <source>
        <dbReference type="ARBA" id="ARBA00009450"/>
    </source>
</evidence>
<evidence type="ECO:0000259" key="17">
    <source>
        <dbReference type="Pfam" id="PF22461"/>
    </source>
</evidence>
<dbReference type="InterPro" id="IPR049712">
    <property type="entry name" value="Poly_export"/>
</dbReference>
<name>I3ZII9_TERRK</name>
<gene>
    <name evidence="18" type="ordered locus">Terro_2821</name>
</gene>
<evidence type="ECO:0000256" key="6">
    <source>
        <dbReference type="ARBA" id="ARBA00022692"/>
    </source>
</evidence>
<dbReference type="GO" id="GO:0006811">
    <property type="term" value="P:monoatomic ion transport"/>
    <property type="evidence" value="ECO:0007669"/>
    <property type="project" value="UniProtKB-KW"/>
</dbReference>
<evidence type="ECO:0000256" key="13">
    <source>
        <dbReference type="ARBA" id="ARBA00023237"/>
    </source>
</evidence>
<keyword evidence="5" id="KW-0762">Sugar transport</keyword>
<dbReference type="RefSeq" id="WP_014786321.1">
    <property type="nucleotide sequence ID" value="NC_018014.1"/>
</dbReference>
<keyword evidence="6" id="KW-0812">Transmembrane</keyword>
<keyword evidence="19" id="KW-1185">Reference proteome</keyword>
<dbReference type="Gene3D" id="3.30.1950.10">
    <property type="entry name" value="wza like domain"/>
    <property type="match status" value="1"/>
</dbReference>
<dbReference type="OrthoDB" id="193635at2"/>
<keyword evidence="9" id="KW-0406">Ion transport</keyword>
<feature type="chain" id="PRO_5003684894" evidence="15">
    <location>
        <begin position="22"/>
        <end position="208"/>
    </location>
</feature>
<keyword evidence="7 15" id="KW-0732">Signal</keyword>
<dbReference type="HOGENOM" id="CLU_038343_3_2_0"/>
<evidence type="ECO:0000256" key="12">
    <source>
        <dbReference type="ARBA" id="ARBA00023139"/>
    </source>
</evidence>
<evidence type="ECO:0000313" key="19">
    <source>
        <dbReference type="Proteomes" id="UP000006056"/>
    </source>
</evidence>
<protein>
    <submittedName>
        <fullName evidence="18">Periplasmic protein involved in polysaccharide export</fullName>
    </submittedName>
</protein>
<keyword evidence="13" id="KW-0998">Cell outer membrane</keyword>
<evidence type="ECO:0000256" key="1">
    <source>
        <dbReference type="ARBA" id="ARBA00004571"/>
    </source>
</evidence>
<dbReference type="Pfam" id="PF02563">
    <property type="entry name" value="Poly_export"/>
    <property type="match status" value="1"/>
</dbReference>
<evidence type="ECO:0000256" key="15">
    <source>
        <dbReference type="SAM" id="SignalP"/>
    </source>
</evidence>
<dbReference type="eggNOG" id="COG1596">
    <property type="taxonomic scope" value="Bacteria"/>
</dbReference>